<dbReference type="PANTHER" id="PTHR42784">
    <property type="entry name" value="PYRANOSE 2-OXIDASE"/>
    <property type="match status" value="1"/>
</dbReference>
<dbReference type="EMBL" id="MFUJ01000035">
    <property type="protein sequence ID" value="OGI78916.1"/>
    <property type="molecule type" value="Genomic_DNA"/>
</dbReference>
<dbReference type="GO" id="GO:0016614">
    <property type="term" value="F:oxidoreductase activity, acting on CH-OH group of donors"/>
    <property type="evidence" value="ECO:0007669"/>
    <property type="project" value="InterPro"/>
</dbReference>
<evidence type="ECO:0000313" key="8">
    <source>
        <dbReference type="EMBL" id="OGI78916.1"/>
    </source>
</evidence>
<protein>
    <recommendedName>
        <fullName evidence="10">Glucose-methanol-choline oxidoreductase C-terminal domain-containing protein</fullName>
    </recommendedName>
</protein>
<feature type="domain" description="FAD dependent oxidoreductase" evidence="6">
    <location>
        <begin position="16"/>
        <end position="234"/>
    </location>
</feature>
<dbReference type="Proteomes" id="UP000177052">
    <property type="component" value="Unassembled WGS sequence"/>
</dbReference>
<comment type="cofactor">
    <cofactor evidence="1">
        <name>FAD</name>
        <dbReference type="ChEBI" id="CHEBI:57692"/>
    </cofactor>
</comment>
<dbReference type="Pfam" id="PF01266">
    <property type="entry name" value="DAO"/>
    <property type="match status" value="1"/>
</dbReference>
<dbReference type="GO" id="GO:0050660">
    <property type="term" value="F:flavin adenine dinucleotide binding"/>
    <property type="evidence" value="ECO:0007669"/>
    <property type="project" value="InterPro"/>
</dbReference>
<keyword evidence="3" id="KW-0285">Flavoprotein</keyword>
<name>A0A1F6WAX8_9BACT</name>
<reference evidence="8 9" key="1">
    <citation type="journal article" date="2016" name="Nat. Commun.">
        <title>Thousands of microbial genomes shed light on interconnected biogeochemical processes in an aquifer system.</title>
        <authorList>
            <person name="Anantharaman K."/>
            <person name="Brown C.T."/>
            <person name="Hug L.A."/>
            <person name="Sharon I."/>
            <person name="Castelle C.J."/>
            <person name="Probst A.J."/>
            <person name="Thomas B.C."/>
            <person name="Singh A."/>
            <person name="Wilkins M.J."/>
            <person name="Karaoz U."/>
            <person name="Brodie E.L."/>
            <person name="Williams K.H."/>
            <person name="Hubbard S.S."/>
            <person name="Banfield J.F."/>
        </authorList>
    </citation>
    <scope>NUCLEOTIDE SEQUENCE [LARGE SCALE GENOMIC DNA]</scope>
</reference>
<sequence length="490" mass="54713">MIKDINTVKDSFLDADVCIIGTGAAGITLGLELANSGKKVIMLESGSMQKTQVSQSFYDLENTNLAIDPNSRIRAFGGTTTVWGGGWKPLDPIDFEQRDWVPFSGWPMTRETLSPYYERAAKVFSGPALETFDVQNVSKFSKNNYILDTNNVKTTFLRILPHEKWDFAKNYQKLFEQSASVDVFFNAPVTKIVLDNKHQKVSELLVQTVLGKKFNIRAGYYVVACGGIENARLLLFSDVGNQNDQVGRYYMDHPKFVSGNVMLKTRDLNLSLYWKPQNINGLAIAGLQLSEDVQRNLGVLNSYVHFLPGYVSDQYAFLALKVFASNNVLSKTFRALMRFYTGISKVQVRNFMEQTPSPENRISLSDRKDMFDNPLAKVEWSLSALDKQSLFALHTVLKKELEQSGVGRLASPICEHTETFASIRDASHHMGTTRMGGDPRYSVVDENCKVHSIDNLFVAGSSVFPTSGHANPTATIIALTIRLADHLKSS</sequence>
<dbReference type="SUPFAM" id="SSF51905">
    <property type="entry name" value="FAD/NAD(P)-binding domain"/>
    <property type="match status" value="1"/>
</dbReference>
<dbReference type="Pfam" id="PF05199">
    <property type="entry name" value="GMC_oxred_C"/>
    <property type="match status" value="1"/>
</dbReference>
<proteinExistence type="inferred from homology"/>
<dbReference type="InterPro" id="IPR051473">
    <property type="entry name" value="P2Ox-like"/>
</dbReference>
<dbReference type="Gene3D" id="3.50.50.60">
    <property type="entry name" value="FAD/NAD(P)-binding domain"/>
    <property type="match status" value="2"/>
</dbReference>
<dbReference type="InterPro" id="IPR006076">
    <property type="entry name" value="FAD-dep_OxRdtase"/>
</dbReference>
<comment type="caution">
    <text evidence="8">The sequence shown here is derived from an EMBL/GenBank/DDBJ whole genome shotgun (WGS) entry which is preliminary data.</text>
</comment>
<evidence type="ECO:0000256" key="3">
    <source>
        <dbReference type="ARBA" id="ARBA00022630"/>
    </source>
</evidence>
<keyword evidence="4" id="KW-0274">FAD</keyword>
<keyword evidence="5" id="KW-0560">Oxidoreductase</keyword>
<gene>
    <name evidence="8" type="ORF">A3F19_01725</name>
</gene>
<evidence type="ECO:0000259" key="7">
    <source>
        <dbReference type="Pfam" id="PF05199"/>
    </source>
</evidence>
<evidence type="ECO:0000259" key="6">
    <source>
        <dbReference type="Pfam" id="PF01266"/>
    </source>
</evidence>
<accession>A0A1F6WAX8</accession>
<dbReference type="InterPro" id="IPR007867">
    <property type="entry name" value="GMC_OxRtase_C"/>
</dbReference>
<evidence type="ECO:0000256" key="5">
    <source>
        <dbReference type="ARBA" id="ARBA00023002"/>
    </source>
</evidence>
<dbReference type="PANTHER" id="PTHR42784:SF1">
    <property type="entry name" value="PYRANOSE 2-OXIDASE"/>
    <property type="match status" value="1"/>
</dbReference>
<evidence type="ECO:0000256" key="4">
    <source>
        <dbReference type="ARBA" id="ARBA00022827"/>
    </source>
</evidence>
<evidence type="ECO:0000256" key="2">
    <source>
        <dbReference type="ARBA" id="ARBA00010790"/>
    </source>
</evidence>
<feature type="domain" description="Glucose-methanol-choline oxidoreductase C-terminal" evidence="7">
    <location>
        <begin position="356"/>
        <end position="479"/>
    </location>
</feature>
<dbReference type="InterPro" id="IPR036188">
    <property type="entry name" value="FAD/NAD-bd_sf"/>
</dbReference>
<evidence type="ECO:0000256" key="1">
    <source>
        <dbReference type="ARBA" id="ARBA00001974"/>
    </source>
</evidence>
<dbReference type="AlphaFoldDB" id="A0A1F6WAX8"/>
<evidence type="ECO:0000313" key="9">
    <source>
        <dbReference type="Proteomes" id="UP000177052"/>
    </source>
</evidence>
<organism evidence="8 9">
    <name type="scientific">Candidatus Nomurabacteria bacterium RIFCSPHIGHO2_12_FULL_37_29</name>
    <dbReference type="NCBI Taxonomy" id="1801759"/>
    <lineage>
        <taxon>Bacteria</taxon>
        <taxon>Candidatus Nomuraibacteriota</taxon>
    </lineage>
</organism>
<evidence type="ECO:0008006" key="10">
    <source>
        <dbReference type="Google" id="ProtNLM"/>
    </source>
</evidence>
<comment type="similarity">
    <text evidence="2">Belongs to the GMC oxidoreductase family.</text>
</comment>